<evidence type="ECO:0000256" key="6">
    <source>
        <dbReference type="ARBA" id="ARBA00022676"/>
    </source>
</evidence>
<keyword evidence="6 12" id="KW-0328">Glycosyltransferase</keyword>
<reference evidence="15 16" key="1">
    <citation type="journal article" date="2018" name="Mol. Biol. Evol.">
        <title>Broad Genomic Sampling Reveals a Smut Pathogenic Ancestry of the Fungal Clade Ustilaginomycotina.</title>
        <authorList>
            <person name="Kijpornyongpan T."/>
            <person name="Mondo S.J."/>
            <person name="Barry K."/>
            <person name="Sandor L."/>
            <person name="Lee J."/>
            <person name="Lipzen A."/>
            <person name="Pangilinan J."/>
            <person name="LaButti K."/>
            <person name="Hainaut M."/>
            <person name="Henrissat B."/>
            <person name="Grigoriev I.V."/>
            <person name="Spatafora J.W."/>
            <person name="Aime M.C."/>
        </authorList>
    </citation>
    <scope>NUCLEOTIDE SEQUENCE [LARGE SCALE GENOMIC DNA]</scope>
    <source>
        <strain evidence="15 16">MCA 4658</strain>
    </source>
</reference>
<dbReference type="GO" id="GO:0005783">
    <property type="term" value="C:endoplasmic reticulum"/>
    <property type="evidence" value="ECO:0007669"/>
    <property type="project" value="UniProtKB-SubCell"/>
</dbReference>
<keyword evidence="8 12" id="KW-0256">Endoplasmic reticulum</keyword>
<sequence>MANATSGEPLRVLVTVGSTSFPALLTAALSDDVLRQLATGSQSLRKHSASTQPTLLLQHGATPLASILQTFLAKPVDPSSRKVPEAGLRKVGTKWGYTGAVRTELDPGEEGLLNVKLASSSKRPTHSKANADSREDADEKDAAIDSAVRDVKSRVRRRTDARKAGADVELDEAVSSALKERKASQSKSHRPQQISAIDEQDDTDSSSSSNSDLEDWNMDARPSGPLPIGHGTQAWTAEPDARGGLQAHCLQLETSHGVHLTLIDYVYDLSEEISRADIVICHAGAGTILESLRSTSARGPPKVLVVPNTTLMDNHQSELADELARLDYCKAGSVHTLHEDLRKLLDSSTPPSKPFPPFEPERFAQIVDDLVGFS</sequence>
<evidence type="ECO:0000256" key="12">
    <source>
        <dbReference type="RuleBase" id="RU362128"/>
    </source>
</evidence>
<evidence type="ECO:0000256" key="13">
    <source>
        <dbReference type="SAM" id="MobiDB-lite"/>
    </source>
</evidence>
<accession>A0A316VV85</accession>
<evidence type="ECO:0000256" key="7">
    <source>
        <dbReference type="ARBA" id="ARBA00022679"/>
    </source>
</evidence>
<comment type="catalytic activity">
    <reaction evidence="11">
        <text>an N-acetyl-alpha-D-glucosaminyl-diphospho-di-trans,poly-cis-dolichol + UDP-N-acetyl-alpha-D-glucosamine = an N,N'-diacetylchitobiosyl-diphospho-di-trans,poly-cis-dolichol + UDP + H(+)</text>
        <dbReference type="Rhea" id="RHEA:23380"/>
        <dbReference type="Rhea" id="RHEA-COMP:19507"/>
        <dbReference type="Rhea" id="RHEA-COMP:19510"/>
        <dbReference type="ChEBI" id="CHEBI:15378"/>
        <dbReference type="ChEBI" id="CHEBI:57269"/>
        <dbReference type="ChEBI" id="CHEBI:57705"/>
        <dbReference type="ChEBI" id="CHEBI:58223"/>
        <dbReference type="ChEBI" id="CHEBI:58427"/>
        <dbReference type="EC" id="2.4.1.141"/>
    </reaction>
</comment>
<evidence type="ECO:0000256" key="5">
    <source>
        <dbReference type="ARBA" id="ARBA00017468"/>
    </source>
</evidence>
<evidence type="ECO:0000313" key="15">
    <source>
        <dbReference type="EMBL" id="PWN39385.1"/>
    </source>
</evidence>
<evidence type="ECO:0000256" key="3">
    <source>
        <dbReference type="ARBA" id="ARBA00011198"/>
    </source>
</evidence>
<dbReference type="GO" id="GO:0006488">
    <property type="term" value="P:dolichol-linked oligosaccharide biosynthetic process"/>
    <property type="evidence" value="ECO:0007669"/>
    <property type="project" value="InterPro"/>
</dbReference>
<comment type="subcellular location">
    <subcellularLocation>
        <location evidence="1 12">Endoplasmic reticulum</location>
    </subcellularLocation>
</comment>
<evidence type="ECO:0000256" key="2">
    <source>
        <dbReference type="ARBA" id="ARBA00006962"/>
    </source>
</evidence>
<comment type="function">
    <text evidence="9 12">Involved in protein N-glycosylation. Essential for the second step of the dolichol-linked oligosaccharide pathway.</text>
</comment>
<dbReference type="InterPro" id="IPR039042">
    <property type="entry name" value="Alg13-like"/>
</dbReference>
<evidence type="ECO:0000256" key="8">
    <source>
        <dbReference type="ARBA" id="ARBA00022824"/>
    </source>
</evidence>
<dbReference type="Gene3D" id="3.40.50.2000">
    <property type="entry name" value="Glycogen Phosphorylase B"/>
    <property type="match status" value="2"/>
</dbReference>
<dbReference type="STRING" id="1522189.A0A316VV85"/>
<dbReference type="GO" id="GO:0004577">
    <property type="term" value="F:N-acetylglucosaminyldiphosphodolichol N-acetylglucosaminyltransferase activity"/>
    <property type="evidence" value="ECO:0007669"/>
    <property type="project" value="UniProtKB-EC"/>
</dbReference>
<evidence type="ECO:0000256" key="10">
    <source>
        <dbReference type="ARBA" id="ARBA00032061"/>
    </source>
</evidence>
<protein>
    <recommendedName>
        <fullName evidence="5 12">UDP-N-acetylglucosamine transferase subunit ALG13</fullName>
        <ecNumber evidence="4 12">2.4.1.141</ecNumber>
    </recommendedName>
    <alternativeName>
        <fullName evidence="10 12">Asparagine-linked glycosylation protein 13</fullName>
    </alternativeName>
</protein>
<evidence type="ECO:0000256" key="1">
    <source>
        <dbReference type="ARBA" id="ARBA00004240"/>
    </source>
</evidence>
<dbReference type="EC" id="2.4.1.141" evidence="4 12"/>
<organism evidence="15 16">
    <name type="scientific">Ceraceosorus guamensis</name>
    <dbReference type="NCBI Taxonomy" id="1522189"/>
    <lineage>
        <taxon>Eukaryota</taxon>
        <taxon>Fungi</taxon>
        <taxon>Dikarya</taxon>
        <taxon>Basidiomycota</taxon>
        <taxon>Ustilaginomycotina</taxon>
        <taxon>Exobasidiomycetes</taxon>
        <taxon>Ceraceosorales</taxon>
        <taxon>Ceraceosoraceae</taxon>
        <taxon>Ceraceosorus</taxon>
    </lineage>
</organism>
<feature type="compositionally biased region" description="Basic and acidic residues" evidence="13">
    <location>
        <begin position="140"/>
        <end position="153"/>
    </location>
</feature>
<dbReference type="EMBL" id="KZ819471">
    <property type="protein sequence ID" value="PWN39385.1"/>
    <property type="molecule type" value="Genomic_DNA"/>
</dbReference>
<feature type="domain" description="Glycosyl transferase family 28 C-terminal" evidence="14">
    <location>
        <begin position="259"/>
        <end position="349"/>
    </location>
</feature>
<gene>
    <name evidence="12" type="primary">ALG13</name>
    <name evidence="15" type="ORF">IE81DRAFT_343385</name>
</gene>
<comment type="subunit">
    <text evidence="3 12">Heterodimer with ALG14 to form a functional enzyme.</text>
</comment>
<dbReference type="Pfam" id="PF04101">
    <property type="entry name" value="Glyco_tran_28_C"/>
    <property type="match status" value="1"/>
</dbReference>
<keyword evidence="16" id="KW-1185">Reference proteome</keyword>
<evidence type="ECO:0000256" key="11">
    <source>
        <dbReference type="ARBA" id="ARBA00048184"/>
    </source>
</evidence>
<name>A0A316VV85_9BASI</name>
<dbReference type="Proteomes" id="UP000245783">
    <property type="component" value="Unassembled WGS sequence"/>
</dbReference>
<proteinExistence type="inferred from homology"/>
<dbReference type="AlphaFoldDB" id="A0A316VV85"/>
<evidence type="ECO:0000313" key="16">
    <source>
        <dbReference type="Proteomes" id="UP000245783"/>
    </source>
</evidence>
<evidence type="ECO:0000256" key="9">
    <source>
        <dbReference type="ARBA" id="ARBA00024804"/>
    </source>
</evidence>
<feature type="region of interest" description="Disordered" evidence="13">
    <location>
        <begin position="117"/>
        <end position="236"/>
    </location>
</feature>
<dbReference type="SUPFAM" id="SSF53756">
    <property type="entry name" value="UDP-Glycosyltransferase/glycogen phosphorylase"/>
    <property type="match status" value="1"/>
</dbReference>
<dbReference type="InParanoid" id="A0A316VV85"/>
<dbReference type="PANTHER" id="PTHR12867">
    <property type="entry name" value="GLYCOSYL TRANSFERASE-RELATED"/>
    <property type="match status" value="1"/>
</dbReference>
<dbReference type="PANTHER" id="PTHR12867:SF6">
    <property type="entry name" value="N-ACETYLGLUCOSAMINYLDIPHOSPHODOLICHOL N-ACETYLGLUCOSAMINYLTRANSFERASE"/>
    <property type="match status" value="1"/>
</dbReference>
<evidence type="ECO:0000256" key="4">
    <source>
        <dbReference type="ARBA" id="ARBA00012614"/>
    </source>
</evidence>
<evidence type="ECO:0000259" key="14">
    <source>
        <dbReference type="Pfam" id="PF04101"/>
    </source>
</evidence>
<keyword evidence="7 12" id="KW-0808">Transferase</keyword>
<comment type="similarity">
    <text evidence="2 12">Belongs to the glycosyltransferase 28 family.</text>
</comment>
<dbReference type="InterPro" id="IPR007235">
    <property type="entry name" value="Glyco_trans_28_C"/>
</dbReference>
<feature type="compositionally biased region" description="Polar residues" evidence="13">
    <location>
        <begin position="117"/>
        <end position="128"/>
    </location>
</feature>
<dbReference type="OrthoDB" id="20273at2759"/>